<feature type="transmembrane region" description="Helical" evidence="1">
    <location>
        <begin position="237"/>
        <end position="260"/>
    </location>
</feature>
<dbReference type="Proteomes" id="UP000019666">
    <property type="component" value="Unassembled WGS sequence"/>
</dbReference>
<dbReference type="HOGENOM" id="CLU_933464_0_0_5"/>
<keyword evidence="1" id="KW-0812">Transmembrane</keyword>
<accession>A0A017HK88</accession>
<feature type="transmembrane region" description="Helical" evidence="1">
    <location>
        <begin position="150"/>
        <end position="174"/>
    </location>
</feature>
<evidence type="ECO:0000256" key="1">
    <source>
        <dbReference type="SAM" id="Phobius"/>
    </source>
</evidence>
<evidence type="ECO:0000313" key="3">
    <source>
        <dbReference type="Proteomes" id="UP000019666"/>
    </source>
</evidence>
<dbReference type="AlphaFoldDB" id="A0A017HK88"/>
<dbReference type="STRING" id="442562.Rumeso_03644"/>
<gene>
    <name evidence="2" type="ORF">Rumeso_03644</name>
</gene>
<feature type="transmembrane region" description="Helical" evidence="1">
    <location>
        <begin position="92"/>
        <end position="110"/>
    </location>
</feature>
<keyword evidence="1" id="KW-0472">Membrane</keyword>
<name>A0A017HK88_9RHOB</name>
<sequence length="298" mass="31076">MNFPEYSSPSSSIVFPFLLSLLMATGISDQGPLLIGLSSCLVAIWFACPILLRRGLALDGLNSLPSLLLTPLAVLLLANAFALPMMGMEHPLHILAVTLVASGLIALSEGEAARKRLILGVLLGAATRFEGIALGLAVVGILFSAGRPRLAWSILALLALGLGSYGLCMARLGLPLLPSSILAKSSVSTEAMGHDPAGIIGSLLNNTSVSLENRWGILSAVLALFLLPFAAEKSPRSYLAKATVAALAAHVVAGGFGAWGPFPFGRYEVYGVVLLVLAGFTYFAPDWRPCPLAPASRC</sequence>
<keyword evidence="3" id="KW-1185">Reference proteome</keyword>
<dbReference type="EMBL" id="AOSK01000106">
    <property type="protein sequence ID" value="EYD74781.1"/>
    <property type="molecule type" value="Genomic_DNA"/>
</dbReference>
<evidence type="ECO:0000313" key="2">
    <source>
        <dbReference type="EMBL" id="EYD74781.1"/>
    </source>
</evidence>
<dbReference type="OrthoDB" id="104925at2"/>
<reference evidence="2" key="1">
    <citation type="submission" date="2013-02" db="EMBL/GenBank/DDBJ databases">
        <authorList>
            <person name="Fiebig A."/>
            <person name="Goeker M."/>
            <person name="Klenk H.-P.P."/>
        </authorList>
    </citation>
    <scope>NUCLEOTIDE SEQUENCE [LARGE SCALE GENOMIC DNA]</scope>
    <source>
        <strain evidence="2">DSM 19309</strain>
    </source>
</reference>
<proteinExistence type="predicted"/>
<feature type="transmembrane region" description="Helical" evidence="1">
    <location>
        <begin position="267"/>
        <end position="284"/>
    </location>
</feature>
<feature type="transmembrane region" description="Helical" evidence="1">
    <location>
        <begin position="64"/>
        <end position="86"/>
    </location>
</feature>
<feature type="transmembrane region" description="Helical" evidence="1">
    <location>
        <begin position="34"/>
        <end position="52"/>
    </location>
</feature>
<organism evidence="2 3">
    <name type="scientific">Rubellimicrobium mesophilum DSM 19309</name>
    <dbReference type="NCBI Taxonomy" id="442562"/>
    <lineage>
        <taxon>Bacteria</taxon>
        <taxon>Pseudomonadati</taxon>
        <taxon>Pseudomonadota</taxon>
        <taxon>Alphaproteobacteria</taxon>
        <taxon>Rhodobacterales</taxon>
        <taxon>Roseobacteraceae</taxon>
        <taxon>Rubellimicrobium</taxon>
    </lineage>
</organism>
<keyword evidence="1" id="KW-1133">Transmembrane helix</keyword>
<comment type="caution">
    <text evidence="2">The sequence shown here is derived from an EMBL/GenBank/DDBJ whole genome shotgun (WGS) entry which is preliminary data.</text>
</comment>
<feature type="transmembrane region" description="Helical" evidence="1">
    <location>
        <begin position="117"/>
        <end position="144"/>
    </location>
</feature>
<feature type="transmembrane region" description="Helical" evidence="1">
    <location>
        <begin position="215"/>
        <end position="231"/>
    </location>
</feature>
<protein>
    <submittedName>
        <fullName evidence="2">Uncharacterized protein</fullName>
    </submittedName>
</protein>
<dbReference type="RefSeq" id="WP_037281083.1">
    <property type="nucleotide sequence ID" value="NZ_KK088580.1"/>
</dbReference>